<dbReference type="NCBIfam" id="NF003437">
    <property type="entry name" value="PRK04965.1"/>
    <property type="match status" value="1"/>
</dbReference>
<keyword evidence="7" id="KW-0560">Oxidoreductase</keyword>
<dbReference type="EMBL" id="JFFR01000033">
    <property type="protein sequence ID" value="KDN26369.1"/>
    <property type="molecule type" value="Genomic_DNA"/>
</dbReference>
<keyword evidence="4" id="KW-0963">Cytoplasm</keyword>
<protein>
    <submittedName>
        <fullName evidence="11">Nitric oxide reductase</fullName>
    </submittedName>
</protein>
<dbReference type="InterPro" id="IPR041364">
    <property type="entry name" value="Rbx-bd"/>
</dbReference>
<feature type="domain" description="FAD/NAD(P)-binding" evidence="9">
    <location>
        <begin position="4"/>
        <end position="288"/>
    </location>
</feature>
<evidence type="ECO:0000256" key="4">
    <source>
        <dbReference type="ARBA" id="ARBA00022490"/>
    </source>
</evidence>
<dbReference type="Pfam" id="PF18113">
    <property type="entry name" value="Rbx_binding"/>
    <property type="match status" value="1"/>
</dbReference>
<feature type="domain" description="Rubredoxin binding" evidence="10">
    <location>
        <begin position="316"/>
        <end position="384"/>
    </location>
</feature>
<comment type="subcellular location">
    <subcellularLocation>
        <location evidence="2">Cytoplasm</location>
    </subcellularLocation>
</comment>
<dbReference type="InterPro" id="IPR050260">
    <property type="entry name" value="FAD-bd_OxRdtase"/>
</dbReference>
<dbReference type="STRING" id="212667.VFDL14_10790"/>
<evidence type="ECO:0000256" key="7">
    <source>
        <dbReference type="ARBA" id="ARBA00023002"/>
    </source>
</evidence>
<dbReference type="Gene3D" id="3.30.390.120">
    <property type="match status" value="1"/>
</dbReference>
<accession>A0A066UQE3</accession>
<evidence type="ECO:0000313" key="12">
    <source>
        <dbReference type="Proteomes" id="UP000027219"/>
    </source>
</evidence>
<comment type="caution">
    <text evidence="11">The sequence shown here is derived from an EMBL/GenBank/DDBJ whole genome shotgun (WGS) entry which is preliminary data.</text>
</comment>
<name>A0A066UQE3_9VIBR</name>
<evidence type="ECO:0000256" key="2">
    <source>
        <dbReference type="ARBA" id="ARBA00004496"/>
    </source>
</evidence>
<dbReference type="InterPro" id="IPR036188">
    <property type="entry name" value="FAD/NAD-bd_sf"/>
</dbReference>
<proteinExistence type="inferred from homology"/>
<keyword evidence="6" id="KW-0274">FAD</keyword>
<dbReference type="Proteomes" id="UP000027219">
    <property type="component" value="Unassembled WGS sequence"/>
</dbReference>
<dbReference type="PANTHER" id="PTHR43429:SF3">
    <property type="entry name" value="NITRITE REDUCTASE [NAD(P)H]"/>
    <property type="match status" value="1"/>
</dbReference>
<keyword evidence="5" id="KW-0285">Flavoprotein</keyword>
<sequence length="387" mass="42055">MAPIMIIGSGFAALQTIKMIRNSDTELPITVITADQGVEYNKPSLSHVFSEKQCPSDLVTHTAEQLEYKYRVSMITNTRVTSVDTDEHTLITEHGERYSYSKLVLATGANTFMPPALAKHKASLLTMNSLQEFSQGHEKLQTANRVAVVGGGLIGVELALDLQSSGKQVTIVEPAPSLLASLLPRFIARELENALNDAGVRIKTNLQAAEIVDNEANKTLWLESPTSAANEQKQSLEVDEVIVAAGLKPNIALAQQAGIVTQRGILVDEQMLTSAADVYAIGDCAEFEGQIRAYLQPAILSANVLAKQLLGQPSKLALPHMMTKVKTPKYPVLFSGKFATDARWEARIKPTGIIARAFDDKDKMVGFVVTGEDSSSSFNLFRELQTT</sequence>
<keyword evidence="12" id="KW-1185">Reference proteome</keyword>
<evidence type="ECO:0000256" key="8">
    <source>
        <dbReference type="ARBA" id="ARBA00023027"/>
    </source>
</evidence>
<evidence type="ECO:0000256" key="1">
    <source>
        <dbReference type="ARBA" id="ARBA00001974"/>
    </source>
</evidence>
<dbReference type="PANTHER" id="PTHR43429">
    <property type="entry name" value="PYRIDINE NUCLEOTIDE-DISULFIDE OXIDOREDUCTASE DOMAIN-CONTAINING"/>
    <property type="match status" value="1"/>
</dbReference>
<dbReference type="InterPro" id="IPR023753">
    <property type="entry name" value="FAD/NAD-binding_dom"/>
</dbReference>
<comment type="cofactor">
    <cofactor evidence="1">
        <name>FAD</name>
        <dbReference type="ChEBI" id="CHEBI:57692"/>
    </cofactor>
</comment>
<dbReference type="OrthoDB" id="9808980at2"/>
<reference evidence="11 12" key="1">
    <citation type="submission" date="2014-02" db="EMBL/GenBank/DDBJ databases">
        <title>Vibrio fortis Dalian14 Genome Sequencing.</title>
        <authorList>
            <person name="Wang Y."/>
            <person name="Song L."/>
            <person name="Liu G."/>
            <person name="Ding J."/>
        </authorList>
    </citation>
    <scope>NUCLEOTIDE SEQUENCE [LARGE SCALE GENOMIC DNA]</scope>
    <source>
        <strain evidence="11 12">Dalian14</strain>
    </source>
</reference>
<dbReference type="RefSeq" id="WP_032553625.1">
    <property type="nucleotide sequence ID" value="NZ_JFFR01000033.1"/>
</dbReference>
<organism evidence="11 12">
    <name type="scientific">Vibrio fortis</name>
    <dbReference type="NCBI Taxonomy" id="212667"/>
    <lineage>
        <taxon>Bacteria</taxon>
        <taxon>Pseudomonadati</taxon>
        <taxon>Pseudomonadota</taxon>
        <taxon>Gammaproteobacteria</taxon>
        <taxon>Vibrionales</taxon>
        <taxon>Vibrionaceae</taxon>
        <taxon>Vibrio</taxon>
    </lineage>
</organism>
<keyword evidence="8" id="KW-0520">NAD</keyword>
<dbReference type="PRINTS" id="PR00411">
    <property type="entry name" value="PNDRDTASEI"/>
</dbReference>
<comment type="similarity">
    <text evidence="3">Belongs to the FAD-dependent oxidoreductase family.</text>
</comment>
<dbReference type="PRINTS" id="PR00368">
    <property type="entry name" value="FADPNR"/>
</dbReference>
<evidence type="ECO:0000259" key="9">
    <source>
        <dbReference type="Pfam" id="PF07992"/>
    </source>
</evidence>
<dbReference type="Gene3D" id="3.50.50.60">
    <property type="entry name" value="FAD/NAD(P)-binding domain"/>
    <property type="match status" value="2"/>
</dbReference>
<evidence type="ECO:0000256" key="6">
    <source>
        <dbReference type="ARBA" id="ARBA00022827"/>
    </source>
</evidence>
<evidence type="ECO:0000256" key="5">
    <source>
        <dbReference type="ARBA" id="ARBA00022630"/>
    </source>
</evidence>
<evidence type="ECO:0000259" key="10">
    <source>
        <dbReference type="Pfam" id="PF18113"/>
    </source>
</evidence>
<dbReference type="SUPFAM" id="SSF51905">
    <property type="entry name" value="FAD/NAD(P)-binding domain"/>
    <property type="match status" value="2"/>
</dbReference>
<gene>
    <name evidence="11" type="ORF">VFDL14_10790</name>
</gene>
<dbReference type="GO" id="GO:0016491">
    <property type="term" value="F:oxidoreductase activity"/>
    <property type="evidence" value="ECO:0007669"/>
    <property type="project" value="UniProtKB-KW"/>
</dbReference>
<evidence type="ECO:0000256" key="3">
    <source>
        <dbReference type="ARBA" id="ARBA00006442"/>
    </source>
</evidence>
<evidence type="ECO:0000313" key="11">
    <source>
        <dbReference type="EMBL" id="KDN26369.1"/>
    </source>
</evidence>
<dbReference type="AlphaFoldDB" id="A0A066UQE3"/>
<dbReference type="Pfam" id="PF07992">
    <property type="entry name" value="Pyr_redox_2"/>
    <property type="match status" value="1"/>
</dbReference>
<dbReference type="GO" id="GO:0005737">
    <property type="term" value="C:cytoplasm"/>
    <property type="evidence" value="ECO:0007669"/>
    <property type="project" value="UniProtKB-SubCell"/>
</dbReference>